<dbReference type="AlphaFoldDB" id="A0AAJ1R6K7"/>
<protein>
    <submittedName>
        <fullName evidence="2">Caspase family protein</fullName>
    </submittedName>
</protein>
<dbReference type="SUPFAM" id="SSF52129">
    <property type="entry name" value="Caspase-like"/>
    <property type="match status" value="1"/>
</dbReference>
<evidence type="ECO:0000313" key="3">
    <source>
        <dbReference type="Proteomes" id="UP001225933"/>
    </source>
</evidence>
<organism evidence="2 3">
    <name type="scientific">Chryseobacterium gambrini</name>
    <dbReference type="NCBI Taxonomy" id="373672"/>
    <lineage>
        <taxon>Bacteria</taxon>
        <taxon>Pseudomonadati</taxon>
        <taxon>Bacteroidota</taxon>
        <taxon>Flavobacteriia</taxon>
        <taxon>Flavobacteriales</taxon>
        <taxon>Weeksellaceae</taxon>
        <taxon>Chryseobacterium group</taxon>
        <taxon>Chryseobacterium</taxon>
    </lineage>
</organism>
<dbReference type="InterPro" id="IPR052039">
    <property type="entry name" value="Caspase-related_regulators"/>
</dbReference>
<evidence type="ECO:0000259" key="1">
    <source>
        <dbReference type="Pfam" id="PF00656"/>
    </source>
</evidence>
<dbReference type="Gene3D" id="3.40.50.1460">
    <property type="match status" value="1"/>
</dbReference>
<sequence>MTQERRFAIIIGINDYEINPLDFCVNDANAVAKKLEEKCLFKNEDIFLITSDEVKTTKDITGHFENSLKQIGNNLIPTKDSIFFFFAGHGKYQFENSGLQFHDSFTQISDVFDKINELKPKHQCYVIDACESGGKVLTRSTANQNFIDRYIAKSFGTLFMYASTEDETAREISDIKHGLFTYYFIKAIDNDKIYDEGILTPNRIQEYIAKETLKESDFKQTPVIESRTVGYYPFAYNNEGRENLRNSKELINDVKTKKEKINKFEYFPEIPSDIRTKTFDELKLTFESEFQKWIGEFQAKGYDIKIGDNFNIYNESIADRLTDSIVKKSISEKVISINNVFSSEREIIKPDPVSSVFSTLSMLDAMFKKKEPEYIYRNYINWQTKNIICKSIFFDSQEVTKVSFGITLIMYQAIYGAGLAKSSFYLDYNGYSNNTINGPFTKIEAFKFNNEMFTKISNSILDELNYFERMVYTWNENRMQSINDFDRKSK</sequence>
<name>A0AAJ1R6K7_9FLAO</name>
<dbReference type="EMBL" id="JAUHGV010000031">
    <property type="protein sequence ID" value="MDN4014579.1"/>
    <property type="molecule type" value="Genomic_DNA"/>
</dbReference>
<feature type="domain" description="Peptidase C14 caspase" evidence="1">
    <location>
        <begin position="5"/>
        <end position="228"/>
    </location>
</feature>
<evidence type="ECO:0000313" key="2">
    <source>
        <dbReference type="EMBL" id="MDN4014579.1"/>
    </source>
</evidence>
<reference evidence="2" key="1">
    <citation type="submission" date="2023-06" db="EMBL/GenBank/DDBJ databases">
        <title>Two Chryseobacterium gambrini strains from China.</title>
        <authorList>
            <person name="Zeng J."/>
            <person name="Wu Y."/>
        </authorList>
    </citation>
    <scope>NUCLEOTIDE SEQUENCE</scope>
    <source>
        <strain evidence="2">SQ219</strain>
    </source>
</reference>
<dbReference type="RefSeq" id="WP_214590360.1">
    <property type="nucleotide sequence ID" value="NZ_JAUHGV010000031.1"/>
</dbReference>
<comment type="caution">
    <text evidence="2">The sequence shown here is derived from an EMBL/GenBank/DDBJ whole genome shotgun (WGS) entry which is preliminary data.</text>
</comment>
<dbReference type="GO" id="GO:0004197">
    <property type="term" value="F:cysteine-type endopeptidase activity"/>
    <property type="evidence" value="ECO:0007669"/>
    <property type="project" value="InterPro"/>
</dbReference>
<proteinExistence type="predicted"/>
<dbReference type="Proteomes" id="UP001225933">
    <property type="component" value="Unassembled WGS sequence"/>
</dbReference>
<accession>A0AAJ1R6K7</accession>
<dbReference type="GO" id="GO:0006508">
    <property type="term" value="P:proteolysis"/>
    <property type="evidence" value="ECO:0007669"/>
    <property type="project" value="InterPro"/>
</dbReference>
<dbReference type="PANTHER" id="PTHR22576:SF37">
    <property type="entry name" value="MUCOSA-ASSOCIATED LYMPHOID TISSUE LYMPHOMA TRANSLOCATION PROTEIN 1"/>
    <property type="match status" value="1"/>
</dbReference>
<dbReference type="InterPro" id="IPR029030">
    <property type="entry name" value="Caspase-like_dom_sf"/>
</dbReference>
<gene>
    <name evidence="2" type="ORF">QX233_19070</name>
</gene>
<dbReference type="Pfam" id="PF00656">
    <property type="entry name" value="Peptidase_C14"/>
    <property type="match status" value="1"/>
</dbReference>
<dbReference type="PANTHER" id="PTHR22576">
    <property type="entry name" value="MUCOSA ASSOCIATED LYMPHOID TISSUE LYMPHOMA TRANSLOCATION PROTEIN 1/PARACASPASE"/>
    <property type="match status" value="1"/>
</dbReference>
<dbReference type="InterPro" id="IPR011600">
    <property type="entry name" value="Pept_C14_caspase"/>
</dbReference>